<proteinExistence type="predicted"/>
<dbReference type="AlphaFoldDB" id="A0A538TJA6"/>
<dbReference type="PANTHER" id="PTHR35801:SF1">
    <property type="entry name" value="PHOSPHOSERINE PHOSPHATASE RSBX"/>
    <property type="match status" value="1"/>
</dbReference>
<dbReference type="PANTHER" id="PTHR35801">
    <property type="entry name" value="PHOSPHOSERINE PHOSPHATASE RSBX"/>
    <property type="match status" value="1"/>
</dbReference>
<dbReference type="InterPro" id="IPR039248">
    <property type="entry name" value="Ptase_RsbX"/>
</dbReference>
<reference evidence="2 3" key="1">
    <citation type="journal article" date="2019" name="Nat. Microbiol.">
        <title>Mediterranean grassland soil C-N compound turnover is dependent on rainfall and depth, and is mediated by genomically divergent microorganisms.</title>
        <authorList>
            <person name="Diamond S."/>
            <person name="Andeer P.F."/>
            <person name="Li Z."/>
            <person name="Crits-Christoph A."/>
            <person name="Burstein D."/>
            <person name="Anantharaman K."/>
            <person name="Lane K.R."/>
            <person name="Thomas B.C."/>
            <person name="Pan C."/>
            <person name="Northen T.R."/>
            <person name="Banfield J.F."/>
        </authorList>
    </citation>
    <scope>NUCLEOTIDE SEQUENCE [LARGE SCALE GENOMIC DNA]</scope>
    <source>
        <strain evidence="2">WS_8</strain>
    </source>
</reference>
<dbReference type="PROSITE" id="PS51746">
    <property type="entry name" value="PPM_2"/>
    <property type="match status" value="1"/>
</dbReference>
<evidence type="ECO:0000259" key="1">
    <source>
        <dbReference type="PROSITE" id="PS51746"/>
    </source>
</evidence>
<gene>
    <name evidence="2" type="ORF">E6K78_10180</name>
</gene>
<sequence length="205" mass="21562">MEQLTGQVVEWAVAARPLTEGEESGDACLVNALADSALVVVVDGLGHGPQAAAAARQAVAFLAEADQVPLLVALRHCHERLRSTRGAVLSLGRIDASEGTLTWVGVGNVMGVLLRPAWRETAHLDTLLLRRGVVGRHLPALHAATVPIRSGDVLVMATDGIDRSFTGAVAISGSPQQVADQILARHRTNLDDALVAVVRYRGISP</sequence>
<dbReference type="SMART" id="SM00331">
    <property type="entry name" value="PP2C_SIG"/>
    <property type="match status" value="1"/>
</dbReference>
<dbReference type="EMBL" id="VBOY01000101">
    <property type="protein sequence ID" value="TMQ63708.1"/>
    <property type="molecule type" value="Genomic_DNA"/>
</dbReference>
<dbReference type="InterPro" id="IPR036457">
    <property type="entry name" value="PPM-type-like_dom_sf"/>
</dbReference>
<evidence type="ECO:0000313" key="3">
    <source>
        <dbReference type="Proteomes" id="UP000316609"/>
    </source>
</evidence>
<dbReference type="InterPro" id="IPR001932">
    <property type="entry name" value="PPM-type_phosphatase-like_dom"/>
</dbReference>
<dbReference type="SUPFAM" id="SSF81606">
    <property type="entry name" value="PP2C-like"/>
    <property type="match status" value="1"/>
</dbReference>
<accession>A0A538TJA6</accession>
<protein>
    <submittedName>
        <fullName evidence="2">Stage II sporulation protein E (SpoIIE)</fullName>
    </submittedName>
</protein>
<evidence type="ECO:0000313" key="2">
    <source>
        <dbReference type="EMBL" id="TMQ63708.1"/>
    </source>
</evidence>
<dbReference type="Gene3D" id="3.60.40.10">
    <property type="entry name" value="PPM-type phosphatase domain"/>
    <property type="match status" value="1"/>
</dbReference>
<name>A0A538TJA6_UNCEI</name>
<comment type="caution">
    <text evidence="2">The sequence shown here is derived from an EMBL/GenBank/DDBJ whole genome shotgun (WGS) entry which is preliminary data.</text>
</comment>
<dbReference type="Proteomes" id="UP000316609">
    <property type="component" value="Unassembled WGS sequence"/>
</dbReference>
<organism evidence="2 3">
    <name type="scientific">Eiseniibacteriota bacterium</name>
    <dbReference type="NCBI Taxonomy" id="2212470"/>
    <lineage>
        <taxon>Bacteria</taxon>
        <taxon>Candidatus Eiseniibacteriota</taxon>
    </lineage>
</organism>
<feature type="domain" description="PPM-type phosphatase" evidence="1">
    <location>
        <begin position="10"/>
        <end position="200"/>
    </location>
</feature>
<dbReference type="Pfam" id="PF07228">
    <property type="entry name" value="SpoIIE"/>
    <property type="match status" value="1"/>
</dbReference>